<dbReference type="Proteomes" id="UP001234202">
    <property type="component" value="Unassembled WGS sequence"/>
</dbReference>
<dbReference type="EMBL" id="JASBWV010000013">
    <property type="protein sequence ID" value="KAJ9122900.1"/>
    <property type="molecule type" value="Genomic_DNA"/>
</dbReference>
<protein>
    <submittedName>
        <fullName evidence="1">Uncharacterized protein</fullName>
    </submittedName>
</protein>
<name>A0ACC2XH14_9TREE</name>
<evidence type="ECO:0000313" key="2">
    <source>
        <dbReference type="Proteomes" id="UP001234202"/>
    </source>
</evidence>
<evidence type="ECO:0000313" key="1">
    <source>
        <dbReference type="EMBL" id="KAJ9122900.1"/>
    </source>
</evidence>
<gene>
    <name evidence="1" type="ORF">QFC24_003938</name>
</gene>
<comment type="caution">
    <text evidence="1">The sequence shown here is derived from an EMBL/GenBank/DDBJ whole genome shotgun (WGS) entry which is preliminary data.</text>
</comment>
<proteinExistence type="predicted"/>
<reference evidence="1" key="1">
    <citation type="submission" date="2023-04" db="EMBL/GenBank/DDBJ databases">
        <title>Draft Genome sequencing of Naganishia species isolated from polar environments using Oxford Nanopore Technology.</title>
        <authorList>
            <person name="Leo P."/>
            <person name="Venkateswaran K."/>
        </authorList>
    </citation>
    <scope>NUCLEOTIDE SEQUENCE</scope>
    <source>
        <strain evidence="1">DBVPG 5303</strain>
    </source>
</reference>
<sequence length="687" mass="76008">MYVRSIFPLLAVFFATCLSLVSCDELNIGFQASINVSQIQITNNDDRQYSGLNTTSFENATNAFNITSVRQSASYSTFIVPVTISRVAPSDIQSLTLRLLTRLYEYDEDEGQQELEVYQERVDLDGQDTYDVITAFNISTEYLDTIAYNFRAQLDLDDDIGSGFIQTITGAAVLSYNSTYGIWTTAEPAVFGQQENEVIHAEYETELTLSSEPPIDTTLETIITDQDPDLPEDASDETIVNPPKEDSNVTMPSPPIDKHKPTPKPDEDHCKHPRSWKRNNDDSWKEAPQSTPCPTYTPPPPCPSGLKHAPIYARQVTDPVTRLQLTLTYGSLAGPAPEPAPVRQLSVTAFGIINNKVVTAIGKTNNQGFVSFAFPSSGNLIVYRVTVSLDAEKYRVSTSKDGGKTFLFWRRSSSTVSWEVPAGGTSSFSYRFKSKANNDVFRVHDRFLTIWVFAKTNVHAFSAKLPAIFFPGNTGPSLFFPAATIAGAYINIHPDKATATSTHAHEFGHWQHYLIRNTAALDSGSQSVGHGFCQPGITSKTLTLKEGYATAFGLTALWKSPFQQGKGTAYCFFPTSPKCVEIENYDCDKIPLADRDGSLDEGRVAAILRDLIDVAGDDSAGDDGRGVSGFSDAAYISRRAVLYDPIRKNPKSMEEYWENFKALPFLNQAQIEAARDVFQYQYIQVEV</sequence>
<accession>A0ACC2XH14</accession>
<keyword evidence="2" id="KW-1185">Reference proteome</keyword>
<organism evidence="1 2">
    <name type="scientific">Naganishia onofrii</name>
    <dbReference type="NCBI Taxonomy" id="1851511"/>
    <lineage>
        <taxon>Eukaryota</taxon>
        <taxon>Fungi</taxon>
        <taxon>Dikarya</taxon>
        <taxon>Basidiomycota</taxon>
        <taxon>Agaricomycotina</taxon>
        <taxon>Tremellomycetes</taxon>
        <taxon>Filobasidiales</taxon>
        <taxon>Filobasidiaceae</taxon>
        <taxon>Naganishia</taxon>
    </lineage>
</organism>